<dbReference type="EMBL" id="BSYO01000004">
    <property type="protein sequence ID" value="GMH03434.1"/>
    <property type="molecule type" value="Genomic_DNA"/>
</dbReference>
<evidence type="ECO:0000313" key="2">
    <source>
        <dbReference type="EMBL" id="GMH03434.1"/>
    </source>
</evidence>
<evidence type="ECO:0000313" key="3">
    <source>
        <dbReference type="Proteomes" id="UP001279734"/>
    </source>
</evidence>
<sequence length="336" mass="36305">MPSHLVDSVPVQAAYAACSTVSVGDVSEDDGVPSGSMNDEHANVVITTDHPVLDVVAPCVGEHVAGSLPRPLTTLEGAPIEDDSRGRWVLSCPDLPLPCCSRAARVPEGPSFGNVAAVQGLSLCNPNDSPSCHLEPHALPFAVGRSCDASQYHLLYWFLVFLAMMHQQMLGLLVLDVDWSLLLLIGDGIQDGRWVVILLLMLRFMLPIASGVACFVPNGAALLLTWKWPANAPGVLAGLWNCHWNLLRGSCLERLLAPFCCVVKNGQFLLLRLLLADASLLMHIVKCSACCCVSCNLVSYIWLVLFDGAALQNQVMDVLAEFFDALICFFVSPLDR</sequence>
<keyword evidence="1" id="KW-0472">Membrane</keyword>
<accession>A0AAD3XG47</accession>
<keyword evidence="3" id="KW-1185">Reference proteome</keyword>
<feature type="transmembrane region" description="Helical" evidence="1">
    <location>
        <begin position="154"/>
        <end position="174"/>
    </location>
</feature>
<organism evidence="2 3">
    <name type="scientific">Nepenthes gracilis</name>
    <name type="common">Slender pitcher plant</name>
    <dbReference type="NCBI Taxonomy" id="150966"/>
    <lineage>
        <taxon>Eukaryota</taxon>
        <taxon>Viridiplantae</taxon>
        <taxon>Streptophyta</taxon>
        <taxon>Embryophyta</taxon>
        <taxon>Tracheophyta</taxon>
        <taxon>Spermatophyta</taxon>
        <taxon>Magnoliopsida</taxon>
        <taxon>eudicotyledons</taxon>
        <taxon>Gunneridae</taxon>
        <taxon>Pentapetalae</taxon>
        <taxon>Caryophyllales</taxon>
        <taxon>Nepenthaceae</taxon>
        <taxon>Nepenthes</taxon>
    </lineage>
</organism>
<gene>
    <name evidence="2" type="ORF">Nepgr_005273</name>
</gene>
<proteinExistence type="predicted"/>
<dbReference type="AlphaFoldDB" id="A0AAD3XG47"/>
<protein>
    <submittedName>
        <fullName evidence="2">Uncharacterized protein</fullName>
    </submittedName>
</protein>
<dbReference type="Proteomes" id="UP001279734">
    <property type="component" value="Unassembled WGS sequence"/>
</dbReference>
<keyword evidence="1" id="KW-1133">Transmembrane helix</keyword>
<name>A0AAD3XG47_NEPGR</name>
<comment type="caution">
    <text evidence="2">The sequence shown here is derived from an EMBL/GenBank/DDBJ whole genome shotgun (WGS) entry which is preliminary data.</text>
</comment>
<feature type="transmembrane region" description="Helical" evidence="1">
    <location>
        <begin position="194"/>
        <end position="216"/>
    </location>
</feature>
<keyword evidence="1" id="KW-0812">Transmembrane</keyword>
<reference evidence="2" key="1">
    <citation type="submission" date="2023-05" db="EMBL/GenBank/DDBJ databases">
        <title>Nepenthes gracilis genome sequencing.</title>
        <authorList>
            <person name="Fukushima K."/>
        </authorList>
    </citation>
    <scope>NUCLEOTIDE SEQUENCE</scope>
    <source>
        <strain evidence="2">SING2019-196</strain>
    </source>
</reference>
<evidence type="ECO:0000256" key="1">
    <source>
        <dbReference type="SAM" id="Phobius"/>
    </source>
</evidence>